<dbReference type="CDD" id="cd03257">
    <property type="entry name" value="ABC_NikE_OppD_transporters"/>
    <property type="match status" value="1"/>
</dbReference>
<dbReference type="PROSITE" id="PS00211">
    <property type="entry name" value="ABC_TRANSPORTER_1"/>
    <property type="match status" value="1"/>
</dbReference>
<dbReference type="PANTHER" id="PTHR43776:SF8">
    <property type="entry name" value="ABC TRANSPORTER, ATP-BINDING PROTEIN"/>
    <property type="match status" value="1"/>
</dbReference>
<comment type="similarity">
    <text evidence="1">Belongs to the ABC transporter superfamily.</text>
</comment>
<dbReference type="InterPro" id="IPR027417">
    <property type="entry name" value="P-loop_NTPase"/>
</dbReference>
<evidence type="ECO:0000313" key="6">
    <source>
        <dbReference type="EMBL" id="ALU64641.1"/>
    </source>
</evidence>
<gene>
    <name evidence="6" type="primary">dppF</name>
</gene>
<dbReference type="PROSITE" id="PS50893">
    <property type="entry name" value="ABC_TRANSPORTER_2"/>
    <property type="match status" value="1"/>
</dbReference>
<protein>
    <submittedName>
        <fullName evidence="6">DppF</fullName>
    </submittedName>
</protein>
<evidence type="ECO:0000256" key="2">
    <source>
        <dbReference type="ARBA" id="ARBA00022448"/>
    </source>
</evidence>
<reference evidence="6" key="1">
    <citation type="submission" date="2015-10" db="EMBL/GenBank/DDBJ databases">
        <title>Comparative analysis of sym-gene organization in Rhizobium leguminosarum bv. viciae strains, isolated from different host plants and demonstrating clear differences in symbiotic specificity.</title>
        <authorList>
            <person name="Chirak E.R."/>
            <person name="Kimeklis A.K."/>
            <person name="Andronov E.E."/>
        </authorList>
    </citation>
    <scope>NUCLEOTIDE SEQUENCE</scope>
    <source>
        <strain evidence="6">Vaf12</strain>
    </source>
</reference>
<evidence type="ECO:0000256" key="1">
    <source>
        <dbReference type="ARBA" id="ARBA00005417"/>
    </source>
</evidence>
<organism evidence="6">
    <name type="scientific">Rhizobium leguminosarum bv. viciae</name>
    <dbReference type="NCBI Taxonomy" id="387"/>
    <lineage>
        <taxon>Bacteria</taxon>
        <taxon>Pseudomonadati</taxon>
        <taxon>Pseudomonadota</taxon>
        <taxon>Alphaproteobacteria</taxon>
        <taxon>Hyphomicrobiales</taxon>
        <taxon>Rhizobiaceae</taxon>
        <taxon>Rhizobium/Agrobacterium group</taxon>
        <taxon>Rhizobium</taxon>
    </lineage>
</organism>
<dbReference type="AlphaFoldDB" id="A0A0U3K5T3"/>
<name>A0A0U3K5T3_RHILV</name>
<keyword evidence="2" id="KW-0813">Transport</keyword>
<dbReference type="PANTHER" id="PTHR43776">
    <property type="entry name" value="TRANSPORT ATP-BINDING PROTEIN"/>
    <property type="match status" value="1"/>
</dbReference>
<dbReference type="InterPro" id="IPR003593">
    <property type="entry name" value="AAA+_ATPase"/>
</dbReference>
<feature type="domain" description="ABC transporter" evidence="5">
    <location>
        <begin position="17"/>
        <end position="256"/>
    </location>
</feature>
<dbReference type="InterPro" id="IPR017871">
    <property type="entry name" value="ABC_transporter-like_CS"/>
</dbReference>
<dbReference type="Gene3D" id="3.40.50.300">
    <property type="entry name" value="P-loop containing nucleotide triphosphate hydrolases"/>
    <property type="match status" value="1"/>
</dbReference>
<dbReference type="SMART" id="SM00382">
    <property type="entry name" value="AAA"/>
    <property type="match status" value="1"/>
</dbReference>
<proteinExistence type="inferred from homology"/>
<dbReference type="EMBL" id="KT944070">
    <property type="protein sequence ID" value="ALU64641.1"/>
    <property type="molecule type" value="Genomic_DNA"/>
</dbReference>
<evidence type="ECO:0000256" key="4">
    <source>
        <dbReference type="ARBA" id="ARBA00022840"/>
    </source>
</evidence>
<dbReference type="SUPFAM" id="SSF52540">
    <property type="entry name" value="P-loop containing nucleoside triphosphate hydrolases"/>
    <property type="match status" value="1"/>
</dbReference>
<sequence>MAEPILSVVGISKRHKLPKENLFAKSRSLQVLQDVSFSVSRGEVLGIVGPSGSGKSTLASIIAGAVPCDAGNIRFRSTDISDLHGVDRRRSRREIGMVFQNPFGSLSPKMDILSQVAEGLHIHRLGAASERRQRAREALLEVGLSESLFDRRPRQLSGGQAQRVALARCLVLRPSFLILDEATASLDVSVKAGIINLIRRMQRNLNIACLFISHDIAIVEHLCDRVAVISEGKLVEEGKTRAVFAAPSHPTTASLVAATLNNRQRVVMDDALPNPSERETSLDRQNVIRPSFNAVELALKGA</sequence>
<dbReference type="GO" id="GO:0005524">
    <property type="term" value="F:ATP binding"/>
    <property type="evidence" value="ECO:0007669"/>
    <property type="project" value="UniProtKB-KW"/>
</dbReference>
<dbReference type="GO" id="GO:0055085">
    <property type="term" value="P:transmembrane transport"/>
    <property type="evidence" value="ECO:0007669"/>
    <property type="project" value="UniProtKB-ARBA"/>
</dbReference>
<accession>A0A0U3K5T3</accession>
<dbReference type="InterPro" id="IPR050319">
    <property type="entry name" value="ABC_transp_ATP-bind"/>
</dbReference>
<keyword evidence="4" id="KW-0067">ATP-binding</keyword>
<keyword evidence="3" id="KW-0547">Nucleotide-binding</keyword>
<dbReference type="GO" id="GO:0016887">
    <property type="term" value="F:ATP hydrolysis activity"/>
    <property type="evidence" value="ECO:0007669"/>
    <property type="project" value="InterPro"/>
</dbReference>
<evidence type="ECO:0000259" key="5">
    <source>
        <dbReference type="PROSITE" id="PS50893"/>
    </source>
</evidence>
<dbReference type="Pfam" id="PF00005">
    <property type="entry name" value="ABC_tran"/>
    <property type="match status" value="1"/>
</dbReference>
<evidence type="ECO:0000256" key="3">
    <source>
        <dbReference type="ARBA" id="ARBA00022741"/>
    </source>
</evidence>
<dbReference type="InterPro" id="IPR003439">
    <property type="entry name" value="ABC_transporter-like_ATP-bd"/>
</dbReference>